<dbReference type="SUPFAM" id="SSF52540">
    <property type="entry name" value="P-loop containing nucleoside triphosphate hydrolases"/>
    <property type="match status" value="1"/>
</dbReference>
<organism evidence="1">
    <name type="scientific">Darwinula stevensoni</name>
    <dbReference type="NCBI Taxonomy" id="69355"/>
    <lineage>
        <taxon>Eukaryota</taxon>
        <taxon>Metazoa</taxon>
        <taxon>Ecdysozoa</taxon>
        <taxon>Arthropoda</taxon>
        <taxon>Crustacea</taxon>
        <taxon>Oligostraca</taxon>
        <taxon>Ostracoda</taxon>
        <taxon>Podocopa</taxon>
        <taxon>Podocopida</taxon>
        <taxon>Darwinulocopina</taxon>
        <taxon>Darwinuloidea</taxon>
        <taxon>Darwinulidae</taxon>
        <taxon>Darwinula</taxon>
    </lineage>
</organism>
<keyword evidence="2" id="KW-1185">Reference proteome</keyword>
<proteinExistence type="predicted"/>
<accession>A0A7R8XE03</accession>
<dbReference type="AlphaFoldDB" id="A0A7R8XE03"/>
<evidence type="ECO:0000313" key="2">
    <source>
        <dbReference type="Proteomes" id="UP000677054"/>
    </source>
</evidence>
<reference evidence="1" key="1">
    <citation type="submission" date="2020-11" db="EMBL/GenBank/DDBJ databases">
        <authorList>
            <person name="Tran Van P."/>
        </authorList>
    </citation>
    <scope>NUCLEOTIDE SEQUENCE</scope>
</reference>
<dbReference type="EMBL" id="CAJPEV010000852">
    <property type="protein sequence ID" value="CAG0889084.1"/>
    <property type="molecule type" value="Genomic_DNA"/>
</dbReference>
<dbReference type="Gene3D" id="3.40.50.300">
    <property type="entry name" value="P-loop containing nucleotide triphosphate hydrolases"/>
    <property type="match status" value="1"/>
</dbReference>
<dbReference type="EMBL" id="LR900369">
    <property type="protein sequence ID" value="CAD7245430.1"/>
    <property type="molecule type" value="Genomic_DNA"/>
</dbReference>
<sequence>MSRGEEAGCRNCKQISFLGRLQSYERKGNLDIRDHLKIYMGADDERPLKETGEEYVALHYPQAYTKAYSLPEGYILHKRKFTELRLESLKKEKDVTLPPDQLSVAIVFDRVKGALQGLPSLTVQDYAFDDTLLKGMNEKLKNKFFLEFGVSKDDIKSGDHDVFGTAVSGCNILGIFFQIKAVTSKTSQRGIFNSIRKATEQVEKDFNIFRTLCGEFLNPTVKLAGFVALPMLSKMELQKLIECSDCRMRILVSEDVDHPESFRTFLARHNIVLEKPFDSNSECPVMKTFKDIFDLYVSAASALDLPRNPHQLYNTSEEQMKEMTVLLTPQQRKLAKSESRVIFLAGGSGTGKTFVLKRRALKLQERGEVLLINVAGGLLTEEFRYAFEGKDGITVIDGREKEFEKDPEKFKNFLVEMGKGKHVLVDESSKGVSQTISTLHAIHYYIKRPFFVDGTTPQKFCYGMGSPHSLAGDSGSLSLDFSNTIPCFFKNREKLSEESRSSEIFAKCVPENIDVSFDSPHAYLMSFDDFVQLHLHVIWPFTNGEREGLDTLFFNHLCP</sequence>
<gene>
    <name evidence="1" type="ORF">DSTB1V02_LOCUS5303</name>
</gene>
<dbReference type="InterPro" id="IPR027417">
    <property type="entry name" value="P-loop_NTPase"/>
</dbReference>
<evidence type="ECO:0000313" key="1">
    <source>
        <dbReference type="EMBL" id="CAD7245430.1"/>
    </source>
</evidence>
<dbReference type="Proteomes" id="UP000677054">
    <property type="component" value="Unassembled WGS sequence"/>
</dbReference>
<protein>
    <submittedName>
        <fullName evidence="1">Uncharacterized protein</fullName>
    </submittedName>
</protein>
<name>A0A7R8XE03_9CRUS</name>